<feature type="region of interest" description="Disordered" evidence="1">
    <location>
        <begin position="395"/>
        <end position="420"/>
    </location>
</feature>
<feature type="compositionally biased region" description="Basic and acidic residues" evidence="1">
    <location>
        <begin position="353"/>
        <end position="367"/>
    </location>
</feature>
<dbReference type="AlphaFoldDB" id="A0A6A6ID30"/>
<gene>
    <name evidence="2" type="ORF">BU26DRAFT_595474</name>
</gene>
<proteinExistence type="predicted"/>
<reference evidence="2" key="1">
    <citation type="journal article" date="2020" name="Stud. Mycol.">
        <title>101 Dothideomycetes genomes: a test case for predicting lifestyles and emergence of pathogens.</title>
        <authorList>
            <person name="Haridas S."/>
            <person name="Albert R."/>
            <person name="Binder M."/>
            <person name="Bloem J."/>
            <person name="Labutti K."/>
            <person name="Salamov A."/>
            <person name="Andreopoulos B."/>
            <person name="Baker S."/>
            <person name="Barry K."/>
            <person name="Bills G."/>
            <person name="Bluhm B."/>
            <person name="Cannon C."/>
            <person name="Castanera R."/>
            <person name="Culley D."/>
            <person name="Daum C."/>
            <person name="Ezra D."/>
            <person name="Gonzalez J."/>
            <person name="Henrissat B."/>
            <person name="Kuo A."/>
            <person name="Liang C."/>
            <person name="Lipzen A."/>
            <person name="Lutzoni F."/>
            <person name="Magnuson J."/>
            <person name="Mondo S."/>
            <person name="Nolan M."/>
            <person name="Ohm R."/>
            <person name="Pangilinan J."/>
            <person name="Park H.-J."/>
            <person name="Ramirez L."/>
            <person name="Alfaro M."/>
            <person name="Sun H."/>
            <person name="Tritt A."/>
            <person name="Yoshinaga Y."/>
            <person name="Zwiers L.-H."/>
            <person name="Turgeon B."/>
            <person name="Goodwin S."/>
            <person name="Spatafora J."/>
            <person name="Crous P."/>
            <person name="Grigoriev I."/>
        </authorList>
    </citation>
    <scope>NUCLEOTIDE SEQUENCE</scope>
    <source>
        <strain evidence="2">CBS 122368</strain>
    </source>
</reference>
<evidence type="ECO:0000313" key="2">
    <source>
        <dbReference type="EMBL" id="KAF2247802.1"/>
    </source>
</evidence>
<dbReference type="EMBL" id="ML987196">
    <property type="protein sequence ID" value="KAF2247802.1"/>
    <property type="molecule type" value="Genomic_DNA"/>
</dbReference>
<keyword evidence="3" id="KW-1185">Reference proteome</keyword>
<evidence type="ECO:0000256" key="1">
    <source>
        <dbReference type="SAM" id="MobiDB-lite"/>
    </source>
</evidence>
<sequence length="611" mass="66174">MNKSERGGVGRGGSEGRYDREWGGGCSESKRSRLLDCSRSEGVLKERGCRRGRGWRGDVGGGEEKEEGRRTLGGGVLIEGPGGACGGGQPGSRLAGGGRGEFVVGDDRRSQGGRHYGFRNYCRPRAVLAKAHRKDRIGMKEAAPQDIRIVCSRFDQREAPNNRRQLAAVQIIRVLAVPQEGRPALSHTDAPSPTPQTAAHSRAGRQASGRQRKQNEKETNAMRAANIVTAEPFYRVASNETYPISSAPVLYNVQRLPQARGVKGRFVETAPTKAPGATRSRTLTYQASLSSRELRARRAELDRTASATSIPKRKPESAKLFIQSIPSLSNCAESWRKQTVYTRASVVAWDHTGQRSAKEAPDKKECGETPQIPAEGCLGDRKPVVGLENARLLKRAHRRSAPRATEGYSMGGESRGPQETGWGQLALILGGGSTLFKRAENTSGRRRHTSAPDVSKEDRRRRQQRSGRLWDDDEAGGGLPAAQDDDLEAGQSSQRLPAGSHGQAKDQGLWVADAQNAETARPTQASPAQFRDELLQIVCCRSGVARPRSTAAVSKSSSPIMRIATSFDLVALSTSSKIRRGTLSSGGSWDAVCSNSFEFFRRPLIFPSGLG</sequence>
<protein>
    <submittedName>
        <fullName evidence="2">Uncharacterized protein</fullName>
    </submittedName>
</protein>
<dbReference type="GeneID" id="54588270"/>
<feature type="region of interest" description="Disordered" evidence="1">
    <location>
        <begin position="437"/>
        <end position="506"/>
    </location>
</feature>
<feature type="region of interest" description="Disordered" evidence="1">
    <location>
        <begin position="353"/>
        <end position="377"/>
    </location>
</feature>
<feature type="compositionally biased region" description="Polar residues" evidence="1">
    <location>
        <begin position="189"/>
        <end position="199"/>
    </location>
</feature>
<organism evidence="2 3">
    <name type="scientific">Trematosphaeria pertusa</name>
    <dbReference type="NCBI Taxonomy" id="390896"/>
    <lineage>
        <taxon>Eukaryota</taxon>
        <taxon>Fungi</taxon>
        <taxon>Dikarya</taxon>
        <taxon>Ascomycota</taxon>
        <taxon>Pezizomycotina</taxon>
        <taxon>Dothideomycetes</taxon>
        <taxon>Pleosporomycetidae</taxon>
        <taxon>Pleosporales</taxon>
        <taxon>Massarineae</taxon>
        <taxon>Trematosphaeriaceae</taxon>
        <taxon>Trematosphaeria</taxon>
    </lineage>
</organism>
<name>A0A6A6ID30_9PLEO</name>
<evidence type="ECO:0000313" key="3">
    <source>
        <dbReference type="Proteomes" id="UP000800094"/>
    </source>
</evidence>
<feature type="region of interest" description="Disordered" evidence="1">
    <location>
        <begin position="1"/>
        <end position="30"/>
    </location>
</feature>
<accession>A0A6A6ID30</accession>
<dbReference type="Proteomes" id="UP000800094">
    <property type="component" value="Unassembled WGS sequence"/>
</dbReference>
<feature type="region of interest" description="Disordered" evidence="1">
    <location>
        <begin position="182"/>
        <end position="223"/>
    </location>
</feature>
<dbReference type="RefSeq" id="XP_033682806.1">
    <property type="nucleotide sequence ID" value="XM_033834940.1"/>
</dbReference>